<feature type="region of interest" description="Disordered" evidence="1">
    <location>
        <begin position="1"/>
        <end position="34"/>
    </location>
</feature>
<dbReference type="AlphaFoldDB" id="A0AB39R1U1"/>
<gene>
    <name evidence="2" type="ORF">AB5J52_21180</name>
</gene>
<proteinExistence type="predicted"/>
<dbReference type="RefSeq" id="WP_369228390.1">
    <property type="nucleotide sequence ID" value="NZ_CP163441.1"/>
</dbReference>
<name>A0AB39R1U1_9ACTN</name>
<evidence type="ECO:0008006" key="3">
    <source>
        <dbReference type="Google" id="ProtNLM"/>
    </source>
</evidence>
<sequence length="114" mass="12338">MATLTRSAQGIASPPPDHQTIELTRPRTHSPTSSYHPLLPGCLLTIERDALLPLQRLQADLDETLHLGETSGTRTPARFLGDAATLVRLYTGRPADGTSYELMGAEVAELNLYG</sequence>
<evidence type="ECO:0000313" key="2">
    <source>
        <dbReference type="EMBL" id="XDQ49860.1"/>
    </source>
</evidence>
<reference evidence="2" key="1">
    <citation type="submission" date="2024-07" db="EMBL/GenBank/DDBJ databases">
        <authorList>
            <person name="Yu S.T."/>
        </authorList>
    </citation>
    <scope>NUCLEOTIDE SEQUENCE</scope>
    <source>
        <strain evidence="2">R39</strain>
    </source>
</reference>
<dbReference type="EMBL" id="CP163441">
    <property type="protein sequence ID" value="XDQ49860.1"/>
    <property type="molecule type" value="Genomic_DNA"/>
</dbReference>
<accession>A0AB39R1U1</accession>
<protein>
    <recommendedName>
        <fullName evidence="3">Hedgehog/Intein (Hint) domain-containing protein</fullName>
    </recommendedName>
</protein>
<organism evidence="2">
    <name type="scientific">Streptomyces sp. R39</name>
    <dbReference type="NCBI Taxonomy" id="3238631"/>
    <lineage>
        <taxon>Bacteria</taxon>
        <taxon>Bacillati</taxon>
        <taxon>Actinomycetota</taxon>
        <taxon>Actinomycetes</taxon>
        <taxon>Kitasatosporales</taxon>
        <taxon>Streptomycetaceae</taxon>
        <taxon>Streptomyces</taxon>
    </lineage>
</organism>
<feature type="compositionally biased region" description="Polar residues" evidence="1">
    <location>
        <begin position="1"/>
        <end position="10"/>
    </location>
</feature>
<evidence type="ECO:0000256" key="1">
    <source>
        <dbReference type="SAM" id="MobiDB-lite"/>
    </source>
</evidence>